<dbReference type="PANTHER" id="PTHR32071:SF57">
    <property type="entry name" value="C4-DICARBOXYLATE TRANSPORT TRANSCRIPTIONAL REGULATORY PROTEIN DCTD"/>
    <property type="match status" value="1"/>
</dbReference>
<comment type="caution">
    <text evidence="8">The sequence shown here is derived from an EMBL/GenBank/DDBJ whole genome shotgun (WGS) entry which is preliminary data.</text>
</comment>
<dbReference type="Pfam" id="PF25601">
    <property type="entry name" value="AAA_lid_14"/>
    <property type="match status" value="1"/>
</dbReference>
<dbReference type="InterPro" id="IPR058031">
    <property type="entry name" value="AAA_lid_NorR"/>
</dbReference>
<dbReference type="InterPro" id="IPR003593">
    <property type="entry name" value="AAA+_ATPase"/>
</dbReference>
<dbReference type="PANTHER" id="PTHR32071">
    <property type="entry name" value="TRANSCRIPTIONAL REGULATORY PROTEIN"/>
    <property type="match status" value="1"/>
</dbReference>
<dbReference type="PROSITE" id="PS00688">
    <property type="entry name" value="SIGMA54_INTERACT_3"/>
    <property type="match status" value="1"/>
</dbReference>
<dbReference type="InterPro" id="IPR002197">
    <property type="entry name" value="HTH_Fis"/>
</dbReference>
<dbReference type="InterPro" id="IPR002078">
    <property type="entry name" value="Sigma_54_int"/>
</dbReference>
<name>A0A9D2WRJ6_9FIRM</name>
<feature type="domain" description="Sigma-54 factor interaction" evidence="6">
    <location>
        <begin position="267"/>
        <end position="497"/>
    </location>
</feature>
<dbReference type="SMART" id="SM00382">
    <property type="entry name" value="AAA"/>
    <property type="match status" value="1"/>
</dbReference>
<evidence type="ECO:0000256" key="5">
    <source>
        <dbReference type="PROSITE-ProRule" id="PRU00703"/>
    </source>
</evidence>
<dbReference type="Gene3D" id="3.10.580.10">
    <property type="entry name" value="CBS-domain"/>
    <property type="match status" value="1"/>
</dbReference>
<dbReference type="Pfam" id="PF00571">
    <property type="entry name" value="CBS"/>
    <property type="match status" value="2"/>
</dbReference>
<sequence>MKAKEIMVPTTVSLNPDDTVRDALLIFRKTRMTGIPVVNQDGLLIGVFTRINLHDCLLQGANLDTVIEDYYRRDVMYFREDKTFNNLSELILWLRNAKIAQTPVVDLEGRPIGVITQPFAVNHLLDHIEFLYEELSNIFQQVPCGIVVTDEFGKINLVSSYTNRIFPDVKIEGHINKLLPDLPFNEIICGIWRSPQRVNYRSKILIVNAITVIHAGRTKGAILIIQDAAEIDAAKQCNKDEANQQIVTDRSDELLKLNGTKYTIDSIIGKSTVVAEIKRQIMQVAPSSSTVLISGESGTGKELVAQSIHNASNRYKRPFIKVNCAAISAEIAEAELFGYEGGAFTGALRHGKPGKFELADGSTIFLDEIGDMPLSLQSKLLRVIQEKEVERIGGIKTKKVDVRILAATNRNLYKLVKEGKFRNDLYYRLNVLVITAPPLREHVEDIPDLLEHFIKVFSKESGKQINGVTDEVLKFLTSYNWPGNIRELENMLERAVIYSNNSIIQLNALGIDAQDMMNNNVDIEYGLALSKVTKDTIEKALEITGGNKSKAAKLLGISRAALYDKLKR</sequence>
<dbReference type="PROSITE" id="PS50045">
    <property type="entry name" value="SIGMA54_INTERACT_4"/>
    <property type="match status" value="1"/>
</dbReference>
<dbReference type="GO" id="GO:0006355">
    <property type="term" value="P:regulation of DNA-templated transcription"/>
    <property type="evidence" value="ECO:0007669"/>
    <property type="project" value="InterPro"/>
</dbReference>
<dbReference type="GO" id="GO:0043565">
    <property type="term" value="F:sequence-specific DNA binding"/>
    <property type="evidence" value="ECO:0007669"/>
    <property type="project" value="InterPro"/>
</dbReference>
<keyword evidence="9" id="KW-1185">Reference proteome</keyword>
<proteinExistence type="predicted"/>
<dbReference type="InterPro" id="IPR025662">
    <property type="entry name" value="Sigma_54_int_dom_ATP-bd_1"/>
</dbReference>
<dbReference type="PROSITE" id="PS00675">
    <property type="entry name" value="SIGMA54_INTERACT_1"/>
    <property type="match status" value="1"/>
</dbReference>
<dbReference type="SUPFAM" id="SSF46689">
    <property type="entry name" value="Homeodomain-like"/>
    <property type="match status" value="1"/>
</dbReference>
<gene>
    <name evidence="8" type="primary">zraR_1</name>
    <name evidence="8" type="ORF">SPSYN_01009</name>
</gene>
<dbReference type="Pfam" id="PF02954">
    <property type="entry name" value="HTH_8"/>
    <property type="match status" value="1"/>
</dbReference>
<dbReference type="PROSITE" id="PS51371">
    <property type="entry name" value="CBS"/>
    <property type="match status" value="1"/>
</dbReference>
<keyword evidence="2" id="KW-0067">ATP-binding</keyword>
<dbReference type="EMBL" id="LSRS01000002">
    <property type="protein sequence ID" value="KAF1086265.1"/>
    <property type="molecule type" value="Genomic_DNA"/>
</dbReference>
<dbReference type="PRINTS" id="PR01590">
    <property type="entry name" value="HTHFIS"/>
</dbReference>
<dbReference type="Proteomes" id="UP000798488">
    <property type="component" value="Unassembled WGS sequence"/>
</dbReference>
<protein>
    <submittedName>
        <fullName evidence="8">Transcriptional regulatory protein ZraR</fullName>
    </submittedName>
</protein>
<dbReference type="InterPro" id="IPR046342">
    <property type="entry name" value="CBS_dom_sf"/>
</dbReference>
<evidence type="ECO:0000256" key="3">
    <source>
        <dbReference type="ARBA" id="ARBA00023015"/>
    </source>
</evidence>
<dbReference type="SUPFAM" id="SSF54631">
    <property type="entry name" value="CBS-domain pair"/>
    <property type="match status" value="1"/>
</dbReference>
<feature type="domain" description="CBS" evidence="7">
    <location>
        <begin position="7"/>
        <end position="65"/>
    </location>
</feature>
<dbReference type="InterPro" id="IPR009057">
    <property type="entry name" value="Homeodomain-like_sf"/>
</dbReference>
<dbReference type="CDD" id="cd00009">
    <property type="entry name" value="AAA"/>
    <property type="match status" value="1"/>
</dbReference>
<dbReference type="InterPro" id="IPR025944">
    <property type="entry name" value="Sigma_54_int_dom_CS"/>
</dbReference>
<keyword evidence="4" id="KW-0804">Transcription</keyword>
<dbReference type="AlphaFoldDB" id="A0A9D2WRJ6"/>
<evidence type="ECO:0000313" key="9">
    <source>
        <dbReference type="Proteomes" id="UP000798488"/>
    </source>
</evidence>
<reference evidence="8" key="1">
    <citation type="submission" date="2016-02" db="EMBL/GenBank/DDBJ databases">
        <title>Draft Genome Sequence of Sporotomaculum syntrophicum Strain FB, a Syntrophic Benzoate Degrader.</title>
        <authorList>
            <person name="Nobu M.K."/>
            <person name="Narihiro T."/>
            <person name="Qiu Y.-L."/>
            <person name="Ohashi A."/>
            <person name="Liu W.-T."/>
            <person name="Yuji S."/>
        </authorList>
    </citation>
    <scope>NUCLEOTIDE SEQUENCE</scope>
    <source>
        <strain evidence="8">FB</strain>
    </source>
</reference>
<dbReference type="GO" id="GO:0005524">
    <property type="term" value="F:ATP binding"/>
    <property type="evidence" value="ECO:0007669"/>
    <property type="project" value="UniProtKB-KW"/>
</dbReference>
<dbReference type="Gene3D" id="3.40.50.300">
    <property type="entry name" value="P-loop containing nucleotide triphosphate hydrolases"/>
    <property type="match status" value="1"/>
</dbReference>
<dbReference type="Gene3D" id="3.30.450.20">
    <property type="entry name" value="PAS domain"/>
    <property type="match status" value="1"/>
</dbReference>
<dbReference type="OrthoDB" id="9803970at2"/>
<dbReference type="SUPFAM" id="SSF52540">
    <property type="entry name" value="P-loop containing nucleoside triphosphate hydrolases"/>
    <property type="match status" value="1"/>
</dbReference>
<evidence type="ECO:0000259" key="6">
    <source>
        <dbReference type="PROSITE" id="PS50045"/>
    </source>
</evidence>
<dbReference type="FunFam" id="3.40.50.300:FF:000006">
    <property type="entry name" value="DNA-binding transcriptional regulator NtrC"/>
    <property type="match status" value="1"/>
</dbReference>
<dbReference type="Gene3D" id="1.10.10.60">
    <property type="entry name" value="Homeodomain-like"/>
    <property type="match status" value="1"/>
</dbReference>
<keyword evidence="5" id="KW-0129">CBS domain</keyword>
<keyword evidence="3" id="KW-0805">Transcription regulation</keyword>
<keyword evidence="1" id="KW-0547">Nucleotide-binding</keyword>
<dbReference type="InterPro" id="IPR000644">
    <property type="entry name" value="CBS_dom"/>
</dbReference>
<dbReference type="CDD" id="cd02205">
    <property type="entry name" value="CBS_pair_SF"/>
    <property type="match status" value="1"/>
</dbReference>
<dbReference type="SMART" id="SM00116">
    <property type="entry name" value="CBS"/>
    <property type="match status" value="2"/>
</dbReference>
<dbReference type="Pfam" id="PF00158">
    <property type="entry name" value="Sigma54_activat"/>
    <property type="match status" value="1"/>
</dbReference>
<accession>A0A9D2WRJ6</accession>
<evidence type="ECO:0000256" key="2">
    <source>
        <dbReference type="ARBA" id="ARBA00022840"/>
    </source>
</evidence>
<evidence type="ECO:0000259" key="7">
    <source>
        <dbReference type="PROSITE" id="PS51371"/>
    </source>
</evidence>
<dbReference type="InterPro" id="IPR027417">
    <property type="entry name" value="P-loop_NTPase"/>
</dbReference>
<evidence type="ECO:0000256" key="1">
    <source>
        <dbReference type="ARBA" id="ARBA00022741"/>
    </source>
</evidence>
<evidence type="ECO:0000313" key="8">
    <source>
        <dbReference type="EMBL" id="KAF1086265.1"/>
    </source>
</evidence>
<organism evidence="8 9">
    <name type="scientific">Sporotomaculum syntrophicum</name>
    <dbReference type="NCBI Taxonomy" id="182264"/>
    <lineage>
        <taxon>Bacteria</taxon>
        <taxon>Bacillati</taxon>
        <taxon>Bacillota</taxon>
        <taxon>Clostridia</taxon>
        <taxon>Eubacteriales</taxon>
        <taxon>Desulfallaceae</taxon>
        <taxon>Sporotomaculum</taxon>
    </lineage>
</organism>
<evidence type="ECO:0000256" key="4">
    <source>
        <dbReference type="ARBA" id="ARBA00023163"/>
    </source>
</evidence>
<dbReference type="Gene3D" id="1.10.8.60">
    <property type="match status" value="1"/>
</dbReference>
<dbReference type="RefSeq" id="WP_161821374.1">
    <property type="nucleotide sequence ID" value="NZ_LSRS01000002.1"/>
</dbReference>